<accession>A0ABU1JAL8</accession>
<keyword evidence="1" id="KW-0812">Transmembrane</keyword>
<sequence>MKLTTGQSGRRGIPMPLWLQGAFESVQLAVITAVLILVPIGAVFFTGGFGNPPADEIARLAGQAWLLVHGVPLNVSMVTGASSAQGQAGVLSLVPLGLTLIPFFLAWRAGRRLARASYTDQLWQALLGAILVYAALGLATGYVCRTSSAMASLPAAALVPLIPVTLGLVIGARREAGTWGTLIGVDAAARMAAASQISRWTGSYLWSAARAAFLAVLVLLGLSALLFAINIAVHWADIAAVYQGLKAGPVGGAVLTLAQLGYVPNFTAWTMAWSSGSGFSLGVGSSVGPLGTAVAPVPAIPILAALPVGQLSWGVLAMVLPVLAGAAAGWWFLREGENHFDDWLAIRIRQRWLSAGLGTVALAAVIGLGAGVLGGIAAWFAAGSGGFGRLTELGPDPVQTALWISCEVALGVLIGHTAGPWLEGAKARRSAREEFDPFADR</sequence>
<feature type="transmembrane region" description="Helical" evidence="1">
    <location>
        <begin position="149"/>
        <end position="170"/>
    </location>
</feature>
<keyword evidence="1" id="KW-1133">Transmembrane helix</keyword>
<feature type="transmembrane region" description="Helical" evidence="1">
    <location>
        <begin position="122"/>
        <end position="143"/>
    </location>
</feature>
<name>A0ABU1JAL8_9MICC</name>
<dbReference type="InterPro" id="IPR045931">
    <property type="entry name" value="DUF6350"/>
</dbReference>
<dbReference type="RefSeq" id="WP_309797284.1">
    <property type="nucleotide sequence ID" value="NZ_BAAAHY010000001.1"/>
</dbReference>
<evidence type="ECO:0000313" key="3">
    <source>
        <dbReference type="Proteomes" id="UP001185069"/>
    </source>
</evidence>
<feature type="transmembrane region" description="Helical" evidence="1">
    <location>
        <begin position="353"/>
        <end position="381"/>
    </location>
</feature>
<feature type="transmembrane region" description="Helical" evidence="1">
    <location>
        <begin position="90"/>
        <end position="110"/>
    </location>
</feature>
<feature type="transmembrane region" description="Helical" evidence="1">
    <location>
        <begin position="311"/>
        <end position="333"/>
    </location>
</feature>
<protein>
    <recommendedName>
        <fullName evidence="4">Integral membrane protein</fullName>
    </recommendedName>
</protein>
<proteinExistence type="predicted"/>
<gene>
    <name evidence="2" type="ORF">JOE69_001412</name>
</gene>
<feature type="transmembrane region" description="Helical" evidence="1">
    <location>
        <begin position="211"/>
        <end position="236"/>
    </location>
</feature>
<evidence type="ECO:0000256" key="1">
    <source>
        <dbReference type="SAM" id="Phobius"/>
    </source>
</evidence>
<comment type="caution">
    <text evidence="2">The sequence shown here is derived from an EMBL/GenBank/DDBJ whole genome shotgun (WGS) entry which is preliminary data.</text>
</comment>
<dbReference type="EMBL" id="JAVDQF010000001">
    <property type="protein sequence ID" value="MDR6269174.1"/>
    <property type="molecule type" value="Genomic_DNA"/>
</dbReference>
<keyword evidence="1" id="KW-0472">Membrane</keyword>
<keyword evidence="3" id="KW-1185">Reference proteome</keyword>
<feature type="transmembrane region" description="Helical" evidence="1">
    <location>
        <begin position="25"/>
        <end position="45"/>
    </location>
</feature>
<dbReference type="Pfam" id="PF19877">
    <property type="entry name" value="DUF6350"/>
    <property type="match status" value="1"/>
</dbReference>
<organism evidence="2 3">
    <name type="scientific">Arthrobacter russicus</name>
    <dbReference type="NCBI Taxonomy" id="172040"/>
    <lineage>
        <taxon>Bacteria</taxon>
        <taxon>Bacillati</taxon>
        <taxon>Actinomycetota</taxon>
        <taxon>Actinomycetes</taxon>
        <taxon>Micrococcales</taxon>
        <taxon>Micrococcaceae</taxon>
        <taxon>Arthrobacter</taxon>
    </lineage>
</organism>
<evidence type="ECO:0008006" key="4">
    <source>
        <dbReference type="Google" id="ProtNLM"/>
    </source>
</evidence>
<evidence type="ECO:0000313" key="2">
    <source>
        <dbReference type="EMBL" id="MDR6269174.1"/>
    </source>
</evidence>
<reference evidence="2 3" key="1">
    <citation type="submission" date="2023-07" db="EMBL/GenBank/DDBJ databases">
        <title>Sequencing the genomes of 1000 actinobacteria strains.</title>
        <authorList>
            <person name="Klenk H.-P."/>
        </authorList>
    </citation>
    <scope>NUCLEOTIDE SEQUENCE [LARGE SCALE GENOMIC DNA]</scope>
    <source>
        <strain evidence="2 3">DSM 14555</strain>
    </source>
</reference>
<dbReference type="Proteomes" id="UP001185069">
    <property type="component" value="Unassembled WGS sequence"/>
</dbReference>
<feature type="transmembrane region" description="Helical" evidence="1">
    <location>
        <begin position="401"/>
        <end position="422"/>
    </location>
</feature>